<feature type="domain" description="SGNH hydrolase-type esterase" evidence="2">
    <location>
        <begin position="216"/>
        <end position="402"/>
    </location>
</feature>
<reference evidence="3" key="1">
    <citation type="submission" date="2020-10" db="EMBL/GenBank/DDBJ databases">
        <authorList>
            <person name="Gilroy R."/>
        </authorList>
    </citation>
    <scope>NUCLEOTIDE SEQUENCE</scope>
    <source>
        <strain evidence="3">CHK157-1446</strain>
    </source>
</reference>
<evidence type="ECO:0000313" key="4">
    <source>
        <dbReference type="Proteomes" id="UP000823982"/>
    </source>
</evidence>
<dbReference type="PANTHER" id="PTHR43784">
    <property type="entry name" value="GDSL-LIKE LIPASE/ACYLHYDROLASE, PUTATIVE (AFU_ORTHOLOGUE AFUA_2G00820)-RELATED"/>
    <property type="match status" value="1"/>
</dbReference>
<keyword evidence="3" id="KW-0378">Hydrolase</keyword>
<dbReference type="EMBL" id="DVIR01000070">
    <property type="protein sequence ID" value="HIS25248.1"/>
    <property type="molecule type" value="Genomic_DNA"/>
</dbReference>
<dbReference type="PANTHER" id="PTHR43784:SF2">
    <property type="entry name" value="GDSL-LIKE LIPASE_ACYLHYDROLASE, PUTATIVE (AFU_ORTHOLOGUE AFUA_2G00820)-RELATED"/>
    <property type="match status" value="1"/>
</dbReference>
<dbReference type="AlphaFoldDB" id="A0A9D1EPX6"/>
<accession>A0A9D1EPX6</accession>
<dbReference type="InterPro" id="IPR036514">
    <property type="entry name" value="SGNH_hydro_sf"/>
</dbReference>
<dbReference type="InterPro" id="IPR013830">
    <property type="entry name" value="SGNH_hydro"/>
</dbReference>
<dbReference type="Gene3D" id="3.40.50.1110">
    <property type="entry name" value="SGNH hydrolase"/>
    <property type="match status" value="1"/>
</dbReference>
<gene>
    <name evidence="3" type="ORF">IAD01_07620</name>
</gene>
<dbReference type="GO" id="GO:0016787">
    <property type="term" value="F:hydrolase activity"/>
    <property type="evidence" value="ECO:0007669"/>
    <property type="project" value="UniProtKB-KW"/>
</dbReference>
<dbReference type="InterPro" id="IPR053140">
    <property type="entry name" value="GDSL_Rv0518-like"/>
</dbReference>
<dbReference type="SUPFAM" id="SSF52266">
    <property type="entry name" value="SGNH hydrolase"/>
    <property type="match status" value="1"/>
</dbReference>
<proteinExistence type="predicted"/>
<evidence type="ECO:0000313" key="3">
    <source>
        <dbReference type="EMBL" id="HIS25248.1"/>
    </source>
</evidence>
<comment type="caution">
    <text evidence="3">The sequence shown here is derived from an EMBL/GenBank/DDBJ whole genome shotgun (WGS) entry which is preliminary data.</text>
</comment>
<feature type="signal peptide" evidence="1">
    <location>
        <begin position="1"/>
        <end position="27"/>
    </location>
</feature>
<feature type="chain" id="PRO_5038886590" evidence="1">
    <location>
        <begin position="28"/>
        <end position="424"/>
    </location>
</feature>
<name>A0A9D1EPX6_9FIRM</name>
<evidence type="ECO:0000259" key="2">
    <source>
        <dbReference type="Pfam" id="PF13472"/>
    </source>
</evidence>
<dbReference type="PROSITE" id="PS51257">
    <property type="entry name" value="PROKAR_LIPOPROTEIN"/>
    <property type="match status" value="1"/>
</dbReference>
<evidence type="ECO:0000256" key="1">
    <source>
        <dbReference type="SAM" id="SignalP"/>
    </source>
</evidence>
<dbReference type="Pfam" id="PF13472">
    <property type="entry name" value="Lipase_GDSL_2"/>
    <property type="match status" value="1"/>
</dbReference>
<sequence length="424" mass="46237">MAHMKLGKILCAWLAALMLMLSFTSCAGSEEPQEVEQDGWVSIWATAAQLADMDQIPTEPSLKENTCRQVIRASIAGDKIRLTFSNQYGNIPLELDSVHIAKLLYAGSPEIDVSTDTVVTFNGGSESISIEPGMTATSDEMDFSFEALDLLAVSTKFGKYIGSSVTCHKESYASAWVCEGDHVSDQTLSGVKVMGSWYYLVGADTWAPAGTKAIVALGDSITDGVGASTNTYTTWPNQLDELLKSNPDTANISVVNMGISGNVLLGEWGETAKNRLERDVLSVPGVKYCILLIGINDIGGAQEDISEDIIADYKEIIETCHANGIEIYAGTLTPVKGNFYYSELHEKIRLAVNDFVMSPDSGFDGYIDFSASIAREDDPAQMKDEYNCSWGDFLHPGDLGYEQMGKEAYESLLTYWAEPEQEEE</sequence>
<organism evidence="3 4">
    <name type="scientific">Candidatus Faeciplasma gallinarum</name>
    <dbReference type="NCBI Taxonomy" id="2840799"/>
    <lineage>
        <taxon>Bacteria</taxon>
        <taxon>Bacillati</taxon>
        <taxon>Bacillota</taxon>
        <taxon>Clostridia</taxon>
        <taxon>Eubacteriales</taxon>
        <taxon>Oscillospiraceae</taxon>
        <taxon>Oscillospiraceae incertae sedis</taxon>
        <taxon>Candidatus Faeciplasma</taxon>
    </lineage>
</organism>
<keyword evidence="1" id="KW-0732">Signal</keyword>
<protein>
    <submittedName>
        <fullName evidence="3">SGNH/GDSL hydrolase family protein</fullName>
    </submittedName>
</protein>
<reference evidence="3" key="2">
    <citation type="journal article" date="2021" name="PeerJ">
        <title>Extensive microbial diversity within the chicken gut microbiome revealed by metagenomics and culture.</title>
        <authorList>
            <person name="Gilroy R."/>
            <person name="Ravi A."/>
            <person name="Getino M."/>
            <person name="Pursley I."/>
            <person name="Horton D.L."/>
            <person name="Alikhan N.F."/>
            <person name="Baker D."/>
            <person name="Gharbi K."/>
            <person name="Hall N."/>
            <person name="Watson M."/>
            <person name="Adriaenssens E.M."/>
            <person name="Foster-Nyarko E."/>
            <person name="Jarju S."/>
            <person name="Secka A."/>
            <person name="Antonio M."/>
            <person name="Oren A."/>
            <person name="Chaudhuri R.R."/>
            <person name="La Ragione R."/>
            <person name="Hildebrand F."/>
            <person name="Pallen M.J."/>
        </authorList>
    </citation>
    <scope>NUCLEOTIDE SEQUENCE</scope>
    <source>
        <strain evidence="3">CHK157-1446</strain>
    </source>
</reference>
<dbReference type="Proteomes" id="UP000823982">
    <property type="component" value="Unassembled WGS sequence"/>
</dbReference>